<sequence>MRRDGITSQHNTTPNSIKLTVSEEEAIKKYILKLDSREFAPPLNAFDLIRNVKAKYGIQNKDTYNFDESGFQMGIITQQKVITGSKRRH</sequence>
<evidence type="ECO:0008006" key="3">
    <source>
        <dbReference type="Google" id="ProtNLM"/>
    </source>
</evidence>
<evidence type="ECO:0000313" key="2">
    <source>
        <dbReference type="Proteomes" id="UP000800200"/>
    </source>
</evidence>
<proteinExistence type="predicted"/>
<dbReference type="AlphaFoldDB" id="A0A6A6DSH8"/>
<evidence type="ECO:0000313" key="1">
    <source>
        <dbReference type="EMBL" id="KAF2181342.1"/>
    </source>
</evidence>
<accession>A0A6A6DSH8</accession>
<protein>
    <recommendedName>
        <fullName evidence="3">HTH CENPB-type domain-containing protein</fullName>
    </recommendedName>
</protein>
<organism evidence="1 2">
    <name type="scientific">Zopfia rhizophila CBS 207.26</name>
    <dbReference type="NCBI Taxonomy" id="1314779"/>
    <lineage>
        <taxon>Eukaryota</taxon>
        <taxon>Fungi</taxon>
        <taxon>Dikarya</taxon>
        <taxon>Ascomycota</taxon>
        <taxon>Pezizomycotina</taxon>
        <taxon>Dothideomycetes</taxon>
        <taxon>Dothideomycetes incertae sedis</taxon>
        <taxon>Zopfiaceae</taxon>
        <taxon>Zopfia</taxon>
    </lineage>
</organism>
<gene>
    <name evidence="1" type="ORF">K469DRAFT_713773</name>
</gene>
<reference evidence="1" key="1">
    <citation type="journal article" date="2020" name="Stud. Mycol.">
        <title>101 Dothideomycetes genomes: a test case for predicting lifestyles and emergence of pathogens.</title>
        <authorList>
            <person name="Haridas S."/>
            <person name="Albert R."/>
            <person name="Binder M."/>
            <person name="Bloem J."/>
            <person name="Labutti K."/>
            <person name="Salamov A."/>
            <person name="Andreopoulos B."/>
            <person name="Baker S."/>
            <person name="Barry K."/>
            <person name="Bills G."/>
            <person name="Bluhm B."/>
            <person name="Cannon C."/>
            <person name="Castanera R."/>
            <person name="Culley D."/>
            <person name="Daum C."/>
            <person name="Ezra D."/>
            <person name="Gonzalez J."/>
            <person name="Henrissat B."/>
            <person name="Kuo A."/>
            <person name="Liang C."/>
            <person name="Lipzen A."/>
            <person name="Lutzoni F."/>
            <person name="Magnuson J."/>
            <person name="Mondo S."/>
            <person name="Nolan M."/>
            <person name="Ohm R."/>
            <person name="Pangilinan J."/>
            <person name="Park H.-J."/>
            <person name="Ramirez L."/>
            <person name="Alfaro M."/>
            <person name="Sun H."/>
            <person name="Tritt A."/>
            <person name="Yoshinaga Y."/>
            <person name="Zwiers L.-H."/>
            <person name="Turgeon B."/>
            <person name="Goodwin S."/>
            <person name="Spatafora J."/>
            <person name="Crous P."/>
            <person name="Grigoriev I."/>
        </authorList>
    </citation>
    <scope>NUCLEOTIDE SEQUENCE</scope>
    <source>
        <strain evidence="1">CBS 207.26</strain>
    </source>
</reference>
<dbReference type="EMBL" id="ML994653">
    <property type="protein sequence ID" value="KAF2181342.1"/>
    <property type="molecule type" value="Genomic_DNA"/>
</dbReference>
<dbReference type="Proteomes" id="UP000800200">
    <property type="component" value="Unassembled WGS sequence"/>
</dbReference>
<keyword evidence="2" id="KW-1185">Reference proteome</keyword>
<name>A0A6A6DSH8_9PEZI</name>